<dbReference type="Proteomes" id="UP001163321">
    <property type="component" value="Chromosome 9"/>
</dbReference>
<name>A0ACC0VIK5_9STRA</name>
<dbReference type="EMBL" id="CM047588">
    <property type="protein sequence ID" value="KAI9905641.1"/>
    <property type="molecule type" value="Genomic_DNA"/>
</dbReference>
<organism evidence="1 2">
    <name type="scientific">Peronosclerospora sorghi</name>
    <dbReference type="NCBI Taxonomy" id="230839"/>
    <lineage>
        <taxon>Eukaryota</taxon>
        <taxon>Sar</taxon>
        <taxon>Stramenopiles</taxon>
        <taxon>Oomycota</taxon>
        <taxon>Peronosporomycetes</taxon>
        <taxon>Peronosporales</taxon>
        <taxon>Peronosporaceae</taxon>
        <taxon>Peronosclerospora</taxon>
    </lineage>
</organism>
<proteinExistence type="predicted"/>
<protein>
    <submittedName>
        <fullName evidence="1">Uncharacterized protein</fullName>
    </submittedName>
</protein>
<accession>A0ACC0VIK5</accession>
<evidence type="ECO:0000313" key="2">
    <source>
        <dbReference type="Proteomes" id="UP001163321"/>
    </source>
</evidence>
<reference evidence="1 2" key="1">
    <citation type="journal article" date="2022" name="bioRxiv">
        <title>The genome of the oomycete Peronosclerospora sorghi, a cosmopolitan pathogen of maize and sorghum, is inflated with dispersed pseudogenes.</title>
        <authorList>
            <person name="Fletcher K."/>
            <person name="Martin F."/>
            <person name="Isakeit T."/>
            <person name="Cavanaugh K."/>
            <person name="Magill C."/>
            <person name="Michelmore R."/>
        </authorList>
    </citation>
    <scope>NUCLEOTIDE SEQUENCE [LARGE SCALE GENOMIC DNA]</scope>
    <source>
        <strain evidence="1">P6</strain>
    </source>
</reference>
<gene>
    <name evidence="1" type="ORF">PsorP6_013801</name>
</gene>
<sequence length="69" mass="7825">MDGLSRKPFVPIVNLSLREELCQWLLRVVRELVASNAAFDDGYIFVGHSQGGLISRAVIEEMNDHKVKR</sequence>
<comment type="caution">
    <text evidence="1">The sequence shown here is derived from an EMBL/GenBank/DDBJ whole genome shotgun (WGS) entry which is preliminary data.</text>
</comment>
<evidence type="ECO:0000313" key="1">
    <source>
        <dbReference type="EMBL" id="KAI9905641.1"/>
    </source>
</evidence>
<keyword evidence="2" id="KW-1185">Reference proteome</keyword>